<evidence type="ECO:0000256" key="12">
    <source>
        <dbReference type="SAM" id="MobiDB-lite"/>
    </source>
</evidence>
<keyword evidence="6 11" id="KW-0812">Transmembrane</keyword>
<comment type="similarity">
    <text evidence="2 11">Belongs to the anion exchanger (TC 2.A.31) family.</text>
</comment>
<gene>
    <name evidence="15" type="ORF">NHX12_021216</name>
</gene>
<feature type="compositionally biased region" description="Basic and acidic residues" evidence="12">
    <location>
        <begin position="49"/>
        <end position="64"/>
    </location>
</feature>
<keyword evidence="7 11" id="KW-1133">Transmembrane helix</keyword>
<dbReference type="InterPro" id="IPR013769">
    <property type="entry name" value="Band3_cytoplasmic_dom"/>
</dbReference>
<feature type="transmembrane region" description="Helical" evidence="11">
    <location>
        <begin position="749"/>
        <end position="767"/>
    </location>
</feature>
<dbReference type="SUPFAM" id="SSF55804">
    <property type="entry name" value="Phoshotransferase/anion transport protein"/>
    <property type="match status" value="1"/>
</dbReference>
<feature type="region of interest" description="Disordered" evidence="12">
    <location>
        <begin position="214"/>
        <end position="243"/>
    </location>
</feature>
<keyword evidence="4" id="KW-1003">Cell membrane</keyword>
<dbReference type="FunFam" id="1.10.287.570:FF:000001">
    <property type="entry name" value="Anion exchange protein"/>
    <property type="match status" value="1"/>
</dbReference>
<dbReference type="EMBL" id="JANIIK010000037">
    <property type="protein sequence ID" value="KAJ3611200.1"/>
    <property type="molecule type" value="Genomic_DNA"/>
</dbReference>
<evidence type="ECO:0000256" key="6">
    <source>
        <dbReference type="ARBA" id="ARBA00022692"/>
    </source>
</evidence>
<keyword evidence="8 11" id="KW-0406">Ion transport</keyword>
<feature type="domain" description="Bicarbonate transporter-like transmembrane" evidence="13">
    <location>
        <begin position="563"/>
        <end position="699"/>
    </location>
</feature>
<evidence type="ECO:0000256" key="7">
    <source>
        <dbReference type="ARBA" id="ARBA00022989"/>
    </source>
</evidence>
<protein>
    <recommendedName>
        <fullName evidence="11">Anion exchange protein</fullName>
    </recommendedName>
</protein>
<feature type="domain" description="Band 3 cytoplasmic" evidence="14">
    <location>
        <begin position="267"/>
        <end position="507"/>
    </location>
</feature>
<evidence type="ECO:0000256" key="4">
    <source>
        <dbReference type="ARBA" id="ARBA00022475"/>
    </source>
</evidence>
<feature type="transmembrane region" description="Helical" evidence="11">
    <location>
        <begin position="838"/>
        <end position="859"/>
    </location>
</feature>
<feature type="transmembrane region" description="Helical" evidence="11">
    <location>
        <begin position="871"/>
        <end position="892"/>
    </location>
</feature>
<sequence length="1082" mass="120425">MTQPEAPSSSSSLRAAPRPEEEEEEDDLNKALGVQRFQQILSPASVVPDDQHRNYHEEDIEYHRHSSHHIHRPLSKLPQDVLDPPFFVSYEDPHLRPAPPTTPQVVRDLSIVPQSGADRTETDDSTSTDKPATSPGPAKAETDHAPLGRVSSTGRSYDLQERRRTGNMTGAEQAKYQRIPTDESEAQTLASADLDGIKSHRFEDVPGVRRHLVRKSTKGQVVHTGNDHKEPSTRSRKQDHTPHEPVPVVLYHSASRTGAQLLSEFQTMRQQKPHVASLSFRSLLELRKTISHGAVLLDLEQKCLPGIAHQVVEQMIISDQIKAEDRANVLRALLLKHSHPSDEKEHAPHFPRNISAASLVPGDAELRIDMEKSDVQAKESSLGSMHRSKSKHELKLLEKIPENAEATVVLVGSVDFLEQPTMAFVRLQEAVELASVLEVPVPVRFLFVLLGPPSTNMDYHQIGRSISTLMSDKLFHEAAYLADDRQDLLNAINSFLDLSIVLPPSEMGGDELLHSVARFQREMLRKREEQDVKLLEPKSMEDKEALLKPPRKEDDPLARTGSPFGGLVRDVRRRYPQYLSDFKDALNVQCMAAVIFIYFAALSPAITFGGLLGEKTEGLIGVSELIISTAMQGVVFTLLGAQPLLVVGFSGPLLVFEEAFYTFCKANEVEYLTGRVWIGFWLIVIVTVMVALEGSFLLARIFNEHPLKRCSLGNSSADSLVLRNLSAVGNDALALGNGTSVEVLGEPNTALLSLVLMAGTFFIAFYLRKFKNSAFFPGRFRRVIGDFGVPIAILITVLVDFCVKDTYTQKLSVPNGFSVTSPDKRGWFINPLGTHQPFPIWMMFACVLPALLVFILIFMETQITTMLVKGSGFHLDLFLIVVLGGFSALFGLPWMAAATVRSVTHANALTVMSKAVAPGDKPRIQEVKEQRVTGLLVAILVGLSIVIGDLLRQIPLAVLFGIFLYMGVMSLNGIQLTERMMLLLMPPKYHPDHTYVRKVRTLRMHLFTLIQLVCLVALWVVMSTEASLAFPFVLILTVPVKMFLLPRIFTPREMICLDADDAEPKFDEREGHDEYDTMHMPV</sequence>
<comment type="catalytic activity">
    <reaction evidence="10">
        <text>hydrogencarbonate(in) + chloride(out) = hydrogencarbonate(out) + chloride(in)</text>
        <dbReference type="Rhea" id="RHEA:72363"/>
        <dbReference type="ChEBI" id="CHEBI:17544"/>
        <dbReference type="ChEBI" id="CHEBI:17996"/>
    </reaction>
</comment>
<evidence type="ECO:0000256" key="11">
    <source>
        <dbReference type="RuleBase" id="RU362035"/>
    </source>
</evidence>
<dbReference type="PRINTS" id="PR00165">
    <property type="entry name" value="ANIONEXCHNGR"/>
</dbReference>
<evidence type="ECO:0000313" key="16">
    <source>
        <dbReference type="Proteomes" id="UP001148018"/>
    </source>
</evidence>
<comment type="subcellular location">
    <subcellularLocation>
        <location evidence="1">Cell membrane</location>
        <topology evidence="1">Multi-pass membrane protein</topology>
    </subcellularLocation>
    <subcellularLocation>
        <location evidence="11">Membrane</location>
        <topology evidence="11">Multi-pass membrane protein</topology>
    </subcellularLocation>
</comment>
<organism evidence="15 16">
    <name type="scientific">Muraenolepis orangiensis</name>
    <name type="common">Patagonian moray cod</name>
    <dbReference type="NCBI Taxonomy" id="630683"/>
    <lineage>
        <taxon>Eukaryota</taxon>
        <taxon>Metazoa</taxon>
        <taxon>Chordata</taxon>
        <taxon>Craniata</taxon>
        <taxon>Vertebrata</taxon>
        <taxon>Euteleostomi</taxon>
        <taxon>Actinopterygii</taxon>
        <taxon>Neopterygii</taxon>
        <taxon>Teleostei</taxon>
        <taxon>Neoteleostei</taxon>
        <taxon>Acanthomorphata</taxon>
        <taxon>Zeiogadaria</taxon>
        <taxon>Gadariae</taxon>
        <taxon>Gadiformes</taxon>
        <taxon>Muraenolepidoidei</taxon>
        <taxon>Muraenolepididae</taxon>
        <taxon>Muraenolepis</taxon>
    </lineage>
</organism>
<keyword evidence="5" id="KW-0039">Anion exchange</keyword>
<evidence type="ECO:0000256" key="8">
    <source>
        <dbReference type="ARBA" id="ARBA00023065"/>
    </source>
</evidence>
<dbReference type="AlphaFoldDB" id="A0A9Q0IUT8"/>
<evidence type="ECO:0000256" key="9">
    <source>
        <dbReference type="ARBA" id="ARBA00023136"/>
    </source>
</evidence>
<dbReference type="Gene3D" id="1.10.287.570">
    <property type="entry name" value="Helical hairpin bin"/>
    <property type="match status" value="1"/>
</dbReference>
<dbReference type="Gene3D" id="3.40.930.10">
    <property type="entry name" value="Mannitol-specific EII, Chain A"/>
    <property type="match status" value="1"/>
</dbReference>
<keyword evidence="9 11" id="KW-0472">Membrane</keyword>
<feature type="compositionally biased region" description="Basic and acidic residues" evidence="12">
    <location>
        <begin position="225"/>
        <end position="243"/>
    </location>
</feature>
<feature type="transmembrane region" description="Helical" evidence="11">
    <location>
        <begin position="1028"/>
        <end position="1045"/>
    </location>
</feature>
<dbReference type="Pfam" id="PF00955">
    <property type="entry name" value="HCO3_cotransp"/>
    <property type="match status" value="2"/>
</dbReference>
<dbReference type="PANTHER" id="PTHR11453:SF14">
    <property type="entry name" value="ANION EXCHANGE PROTEIN 2"/>
    <property type="match status" value="1"/>
</dbReference>
<feature type="transmembrane region" description="Helical" evidence="11">
    <location>
        <begin position="954"/>
        <end position="974"/>
    </location>
</feature>
<dbReference type="GO" id="GO:0015701">
    <property type="term" value="P:bicarbonate transport"/>
    <property type="evidence" value="ECO:0007669"/>
    <property type="project" value="TreeGrafter"/>
</dbReference>
<dbReference type="GO" id="GO:0005452">
    <property type="term" value="F:solute:inorganic anion antiporter activity"/>
    <property type="evidence" value="ECO:0007669"/>
    <property type="project" value="InterPro"/>
</dbReference>
<dbReference type="OrthoDB" id="1735926at2759"/>
<feature type="domain" description="Bicarbonate transporter-like transmembrane" evidence="13">
    <location>
        <begin position="745"/>
        <end position="1060"/>
    </location>
</feature>
<feature type="transmembrane region" description="Helical" evidence="11">
    <location>
        <begin position="1004"/>
        <end position="1022"/>
    </location>
</feature>
<name>A0A9Q0IUT8_9TELE</name>
<dbReference type="InterPro" id="IPR003020">
    <property type="entry name" value="HCO3_transpt_euk"/>
</dbReference>
<proteinExistence type="inferred from homology"/>
<evidence type="ECO:0000256" key="2">
    <source>
        <dbReference type="ARBA" id="ARBA00010993"/>
    </source>
</evidence>
<evidence type="ECO:0000256" key="5">
    <source>
        <dbReference type="ARBA" id="ARBA00022681"/>
    </source>
</evidence>
<accession>A0A9Q0IUT8</accession>
<dbReference type="Pfam" id="PF07565">
    <property type="entry name" value="Band_3_cyto"/>
    <property type="match status" value="1"/>
</dbReference>
<dbReference type="InterPro" id="IPR018241">
    <property type="entry name" value="Anion_exchange_CS"/>
</dbReference>
<keyword evidence="16" id="KW-1185">Reference proteome</keyword>
<feature type="transmembrane region" description="Helical" evidence="11">
    <location>
        <begin position="634"/>
        <end position="656"/>
    </location>
</feature>
<feature type="region of interest" description="Disordered" evidence="12">
    <location>
        <begin position="92"/>
        <end position="186"/>
    </location>
</feature>
<evidence type="ECO:0000256" key="10">
    <source>
        <dbReference type="ARBA" id="ARBA00049347"/>
    </source>
</evidence>
<reference evidence="15" key="1">
    <citation type="submission" date="2022-07" db="EMBL/GenBank/DDBJ databases">
        <title>Chromosome-level genome of Muraenolepis orangiensis.</title>
        <authorList>
            <person name="Kim J."/>
        </authorList>
    </citation>
    <scope>NUCLEOTIDE SEQUENCE</scope>
    <source>
        <strain evidence="15">KU_S4_2022</strain>
        <tissue evidence="15">Muscle</tissue>
    </source>
</reference>
<feature type="region of interest" description="Disordered" evidence="12">
    <location>
        <begin position="1"/>
        <end position="76"/>
    </location>
</feature>
<dbReference type="FunFam" id="3.40.930.10:FF:000020">
    <property type="entry name" value="Anion exchange protein"/>
    <property type="match status" value="1"/>
</dbReference>
<feature type="transmembrane region" description="Helical" evidence="11">
    <location>
        <begin position="591"/>
        <end position="613"/>
    </location>
</feature>
<dbReference type="GO" id="GO:0016324">
    <property type="term" value="C:apical plasma membrane"/>
    <property type="evidence" value="ECO:0007669"/>
    <property type="project" value="TreeGrafter"/>
</dbReference>
<keyword evidence="3 11" id="KW-0813">Transport</keyword>
<evidence type="ECO:0000259" key="14">
    <source>
        <dbReference type="Pfam" id="PF07565"/>
    </source>
</evidence>
<feature type="compositionally biased region" description="Low complexity" evidence="12">
    <location>
        <begin position="1"/>
        <end position="16"/>
    </location>
</feature>
<dbReference type="GO" id="GO:0051453">
    <property type="term" value="P:regulation of intracellular pH"/>
    <property type="evidence" value="ECO:0007669"/>
    <property type="project" value="TreeGrafter"/>
</dbReference>
<comment type="caution">
    <text evidence="15">The sequence shown here is derived from an EMBL/GenBank/DDBJ whole genome shotgun (WGS) entry which is preliminary data.</text>
</comment>
<dbReference type="PRINTS" id="PR01231">
    <property type="entry name" value="HCO3TRNSPORT"/>
</dbReference>
<dbReference type="GO" id="GO:0008509">
    <property type="term" value="F:monoatomic anion transmembrane transporter activity"/>
    <property type="evidence" value="ECO:0007669"/>
    <property type="project" value="InterPro"/>
</dbReference>
<dbReference type="PROSITE" id="PS00219">
    <property type="entry name" value="ANION_EXCHANGER_1"/>
    <property type="match status" value="1"/>
</dbReference>
<evidence type="ECO:0000313" key="15">
    <source>
        <dbReference type="EMBL" id="KAJ3611200.1"/>
    </source>
</evidence>
<dbReference type="PANTHER" id="PTHR11453">
    <property type="entry name" value="ANION EXCHANGE PROTEIN"/>
    <property type="match status" value="1"/>
</dbReference>
<dbReference type="InterPro" id="IPR016152">
    <property type="entry name" value="PTrfase/Anion_transptr"/>
</dbReference>
<feature type="transmembrane region" description="Helical" evidence="11">
    <location>
        <begin position="787"/>
        <end position="803"/>
    </location>
</feature>
<evidence type="ECO:0000259" key="13">
    <source>
        <dbReference type="Pfam" id="PF00955"/>
    </source>
</evidence>
<evidence type="ECO:0000256" key="3">
    <source>
        <dbReference type="ARBA" id="ARBA00022448"/>
    </source>
</evidence>
<dbReference type="Proteomes" id="UP001148018">
    <property type="component" value="Unassembled WGS sequence"/>
</dbReference>
<feature type="compositionally biased region" description="Basic residues" evidence="12">
    <location>
        <begin position="65"/>
        <end position="74"/>
    </location>
</feature>
<feature type="transmembrane region" description="Helical" evidence="11">
    <location>
        <begin position="932"/>
        <end position="948"/>
    </location>
</feature>
<feature type="transmembrane region" description="Helical" evidence="11">
    <location>
        <begin position="676"/>
        <end position="699"/>
    </location>
</feature>
<dbReference type="GO" id="GO:0016323">
    <property type="term" value="C:basolateral plasma membrane"/>
    <property type="evidence" value="ECO:0007669"/>
    <property type="project" value="TreeGrafter"/>
</dbReference>
<dbReference type="InterPro" id="IPR001717">
    <property type="entry name" value="Anion_exchange"/>
</dbReference>
<dbReference type="NCBIfam" id="TIGR00834">
    <property type="entry name" value="ae"/>
    <property type="match status" value="1"/>
</dbReference>
<dbReference type="InterPro" id="IPR011531">
    <property type="entry name" value="HCO3_transpt-like_TM_dom"/>
</dbReference>
<evidence type="ECO:0000256" key="1">
    <source>
        <dbReference type="ARBA" id="ARBA00004651"/>
    </source>
</evidence>